<dbReference type="SUPFAM" id="SSF52833">
    <property type="entry name" value="Thioredoxin-like"/>
    <property type="match status" value="1"/>
</dbReference>
<gene>
    <name evidence="2" type="ORF">DEH80_12085</name>
</gene>
<dbReference type="GO" id="GO:0004364">
    <property type="term" value="F:glutathione transferase activity"/>
    <property type="evidence" value="ECO:0007669"/>
    <property type="project" value="TreeGrafter"/>
</dbReference>
<dbReference type="PANTHER" id="PTHR42673:SF4">
    <property type="entry name" value="MALEYLACETOACETATE ISOMERASE"/>
    <property type="match status" value="1"/>
</dbReference>
<dbReference type="PANTHER" id="PTHR42673">
    <property type="entry name" value="MALEYLACETOACETATE ISOMERASE"/>
    <property type="match status" value="1"/>
</dbReference>
<comment type="caution">
    <text evidence="2">The sequence shown here is derived from an EMBL/GenBank/DDBJ whole genome shotgun (WGS) entry which is preliminary data.</text>
</comment>
<accession>A0A363UJB8</accession>
<dbReference type="AlphaFoldDB" id="A0A363UJB8"/>
<dbReference type="InterPro" id="IPR036249">
    <property type="entry name" value="Thioredoxin-like_sf"/>
</dbReference>
<organism evidence="2 3">
    <name type="scientific">Abyssibacter profundi</name>
    <dbReference type="NCBI Taxonomy" id="2182787"/>
    <lineage>
        <taxon>Bacteria</taxon>
        <taxon>Pseudomonadati</taxon>
        <taxon>Pseudomonadota</taxon>
        <taxon>Gammaproteobacteria</taxon>
        <taxon>Chromatiales</taxon>
        <taxon>Oceanococcaceae</taxon>
        <taxon>Abyssibacter</taxon>
    </lineage>
</organism>
<dbReference type="InterPro" id="IPR004045">
    <property type="entry name" value="Glutathione_S-Trfase_N"/>
</dbReference>
<evidence type="ECO:0000313" key="3">
    <source>
        <dbReference type="Proteomes" id="UP000251800"/>
    </source>
</evidence>
<protein>
    <recommendedName>
        <fullName evidence="1">GST N-terminal domain-containing protein</fullName>
    </recommendedName>
</protein>
<evidence type="ECO:0000259" key="1">
    <source>
        <dbReference type="PROSITE" id="PS50404"/>
    </source>
</evidence>
<name>A0A363UJB8_9GAMM</name>
<dbReference type="GO" id="GO:0006559">
    <property type="term" value="P:L-phenylalanine catabolic process"/>
    <property type="evidence" value="ECO:0007669"/>
    <property type="project" value="TreeGrafter"/>
</dbReference>
<dbReference type="CDD" id="cd00570">
    <property type="entry name" value="GST_N_family"/>
    <property type="match status" value="1"/>
</dbReference>
<dbReference type="GO" id="GO:0006749">
    <property type="term" value="P:glutathione metabolic process"/>
    <property type="evidence" value="ECO:0007669"/>
    <property type="project" value="TreeGrafter"/>
</dbReference>
<dbReference type="GO" id="GO:0016034">
    <property type="term" value="F:maleylacetoacetate isomerase activity"/>
    <property type="evidence" value="ECO:0007669"/>
    <property type="project" value="TreeGrafter"/>
</dbReference>
<dbReference type="Pfam" id="PF13417">
    <property type="entry name" value="GST_N_3"/>
    <property type="match status" value="1"/>
</dbReference>
<dbReference type="EMBL" id="QEQK01000010">
    <property type="protein sequence ID" value="PWN55523.1"/>
    <property type="molecule type" value="Genomic_DNA"/>
</dbReference>
<dbReference type="Proteomes" id="UP000251800">
    <property type="component" value="Unassembled WGS sequence"/>
</dbReference>
<proteinExistence type="predicted"/>
<dbReference type="Gene3D" id="3.40.30.10">
    <property type="entry name" value="Glutaredoxin"/>
    <property type="match status" value="1"/>
</dbReference>
<evidence type="ECO:0000313" key="2">
    <source>
        <dbReference type="EMBL" id="PWN55523.1"/>
    </source>
</evidence>
<reference evidence="2 3" key="1">
    <citation type="submission" date="2018-05" db="EMBL/GenBank/DDBJ databases">
        <title>Abyssibacter profundi OUC007T gen. nov., sp. nov, a marine bacterium isolated from seawater of the Mariana Trench.</title>
        <authorList>
            <person name="Zhou S."/>
        </authorList>
    </citation>
    <scope>NUCLEOTIDE SEQUENCE [LARGE SCALE GENOMIC DNA]</scope>
    <source>
        <strain evidence="2 3">OUC007</strain>
    </source>
</reference>
<sequence>MTPDTSKPTLYWISGSPPAWQVMLGLTLKRVKFDSALLDVSRRKIRQLAYLGINPTGRVPTLLDGDVVVQESIAILAYLDRSRPDRPLYGATPAQTATVWQE</sequence>
<keyword evidence="3" id="KW-1185">Reference proteome</keyword>
<feature type="domain" description="GST N-terminal" evidence="1">
    <location>
        <begin position="6"/>
        <end position="87"/>
    </location>
</feature>
<dbReference type="PROSITE" id="PS50404">
    <property type="entry name" value="GST_NTER"/>
    <property type="match status" value="1"/>
</dbReference>
<dbReference type="RefSeq" id="WP_109720762.1">
    <property type="nucleotide sequence ID" value="NZ_QEQK01000010.1"/>
</dbReference>
<dbReference type="OrthoDB" id="8772754at2"/>